<dbReference type="AlphaFoldDB" id="A0A2G5SDU6"/>
<feature type="region of interest" description="Disordered" evidence="1">
    <location>
        <begin position="83"/>
        <end position="116"/>
    </location>
</feature>
<feature type="compositionally biased region" description="Basic residues" evidence="1">
    <location>
        <begin position="93"/>
        <end position="108"/>
    </location>
</feature>
<comment type="caution">
    <text evidence="2">The sequence shown here is derived from an EMBL/GenBank/DDBJ whole genome shotgun (WGS) entry which is preliminary data.</text>
</comment>
<sequence>MSKLFQGTTIIGVMWQSDDSQGCKTIDGRRTIVGGGFCDSIRPTTFIYLLRIRRRLTFWTKSSKNSFFILMVLFWEYLSKLTKNRGPNSSCLKSHRGSKQSRTMRRLHAKEPLETE</sequence>
<reference evidence="3" key="1">
    <citation type="submission" date="2017-10" db="EMBL/GenBank/DDBJ databases">
        <title>Rapid genome shrinkage in a self-fertile nematode reveals novel sperm competition proteins.</title>
        <authorList>
            <person name="Yin D."/>
            <person name="Schwarz E.M."/>
            <person name="Thomas C.G."/>
            <person name="Felde R.L."/>
            <person name="Korf I.F."/>
            <person name="Cutter A.D."/>
            <person name="Schartner C.M."/>
            <person name="Ralston E.J."/>
            <person name="Meyer B.J."/>
            <person name="Haag E.S."/>
        </authorList>
    </citation>
    <scope>NUCLEOTIDE SEQUENCE [LARGE SCALE GENOMIC DNA]</scope>
    <source>
        <strain evidence="3">JU1422</strain>
    </source>
</reference>
<evidence type="ECO:0000256" key="1">
    <source>
        <dbReference type="SAM" id="MobiDB-lite"/>
    </source>
</evidence>
<organism evidence="2 3">
    <name type="scientific">Caenorhabditis nigoni</name>
    <dbReference type="NCBI Taxonomy" id="1611254"/>
    <lineage>
        <taxon>Eukaryota</taxon>
        <taxon>Metazoa</taxon>
        <taxon>Ecdysozoa</taxon>
        <taxon>Nematoda</taxon>
        <taxon>Chromadorea</taxon>
        <taxon>Rhabditida</taxon>
        <taxon>Rhabditina</taxon>
        <taxon>Rhabditomorpha</taxon>
        <taxon>Rhabditoidea</taxon>
        <taxon>Rhabditidae</taxon>
        <taxon>Peloderinae</taxon>
        <taxon>Caenorhabditis</taxon>
    </lineage>
</organism>
<name>A0A2G5SDU6_9PELO</name>
<proteinExistence type="predicted"/>
<evidence type="ECO:0000313" key="2">
    <source>
        <dbReference type="EMBL" id="PIC13103.1"/>
    </source>
</evidence>
<dbReference type="EMBL" id="PDUG01000015">
    <property type="protein sequence ID" value="PIC13103.1"/>
    <property type="molecule type" value="Genomic_DNA"/>
</dbReference>
<dbReference type="Proteomes" id="UP000230233">
    <property type="component" value="Unassembled WGS sequence"/>
</dbReference>
<evidence type="ECO:0000313" key="3">
    <source>
        <dbReference type="Proteomes" id="UP000230233"/>
    </source>
</evidence>
<protein>
    <submittedName>
        <fullName evidence="2">Uncharacterized protein</fullName>
    </submittedName>
</protein>
<accession>A0A2G5SDU6</accession>
<gene>
    <name evidence="2" type="ORF">B9Z55_027979</name>
</gene>
<keyword evidence="3" id="KW-1185">Reference proteome</keyword>